<comment type="caution">
    <text evidence="1">The sequence shown here is derived from an EMBL/GenBank/DDBJ whole genome shotgun (WGS) entry which is preliminary data.</text>
</comment>
<protein>
    <submittedName>
        <fullName evidence="1">Uncharacterized protein</fullName>
    </submittedName>
</protein>
<accession>A0A0S7YAB4</accession>
<reference evidence="1 2" key="1">
    <citation type="journal article" date="2015" name="Microbiome">
        <title>Genomic resolution of linkages in carbon, nitrogen, and sulfur cycling among widespread estuary sediment bacteria.</title>
        <authorList>
            <person name="Baker B.J."/>
            <person name="Lazar C.S."/>
            <person name="Teske A.P."/>
            <person name="Dick G.J."/>
        </authorList>
    </citation>
    <scope>NUCLEOTIDE SEQUENCE [LARGE SCALE GENOMIC DNA]</scope>
    <source>
        <strain evidence="1">DG_78</strain>
    </source>
</reference>
<name>A0A0S7YAB4_UNCT6</name>
<evidence type="ECO:0000313" key="1">
    <source>
        <dbReference type="EMBL" id="KPJ71407.1"/>
    </source>
</evidence>
<gene>
    <name evidence="1" type="ORF">AMJ52_08570</name>
</gene>
<sequence length="85" mass="10178">MLENLTKLEILKFSAEALNPPSMLSLGTKRKQYRNSNFQNYKRFGHLGFKHLNLFRISVSRRVFRFVSRLNVARDTRRILGFRIY</sequence>
<proteinExistence type="predicted"/>
<dbReference type="EMBL" id="LJNI01000126">
    <property type="protein sequence ID" value="KPJ71407.1"/>
    <property type="molecule type" value="Genomic_DNA"/>
</dbReference>
<dbReference type="AlphaFoldDB" id="A0A0S7YAB4"/>
<organism evidence="1 2">
    <name type="scientific">candidate division TA06 bacterium DG_78</name>
    <dbReference type="NCBI Taxonomy" id="1703772"/>
    <lineage>
        <taxon>Bacteria</taxon>
        <taxon>Bacteria division TA06</taxon>
    </lineage>
</organism>
<dbReference type="Proteomes" id="UP000051012">
    <property type="component" value="Unassembled WGS sequence"/>
</dbReference>
<evidence type="ECO:0000313" key="2">
    <source>
        <dbReference type="Proteomes" id="UP000051012"/>
    </source>
</evidence>